<keyword evidence="2" id="KW-1185">Reference proteome</keyword>
<sequence>MEPIARLLPELIRLSNGQPEVLSAACCAAWALSVGEATLRASRAVALTDRTLTVAVQDARWKRQLEVLAPQILFRLNGLLRQPLVTRIHIIVDRKFMVAETRRPAALPAVTLPEELPEELVDGASVIHDAALRAQFLRLAAACLARDRLTENP</sequence>
<proteinExistence type="predicted"/>
<organism evidence="1 2">
    <name type="scientific">Chloracidobacterium sp. N</name>
    <dbReference type="NCBI Taxonomy" id="2821540"/>
    <lineage>
        <taxon>Bacteria</taxon>
        <taxon>Pseudomonadati</taxon>
        <taxon>Acidobacteriota</taxon>
        <taxon>Terriglobia</taxon>
        <taxon>Terriglobales</taxon>
        <taxon>Acidobacteriaceae</taxon>
        <taxon>Chloracidobacterium</taxon>
        <taxon>Chloracidobacterium aggregatum</taxon>
    </lineage>
</organism>
<dbReference type="Pfam" id="PF05258">
    <property type="entry name" value="DciA"/>
    <property type="match status" value="1"/>
</dbReference>
<evidence type="ECO:0000313" key="2">
    <source>
        <dbReference type="Proteomes" id="UP000677668"/>
    </source>
</evidence>
<gene>
    <name evidence="1" type="ORF">J8C05_00800</name>
</gene>
<reference evidence="1 2" key="1">
    <citation type="submission" date="2021-03" db="EMBL/GenBank/DDBJ databases">
        <title>Genomic and phenotypic characterization of Chloracidobacterium isolates provides evidence for multiple species.</title>
        <authorList>
            <person name="Saini M.K."/>
            <person name="Costas A.M.G."/>
            <person name="Tank M."/>
            <person name="Bryant D.A."/>
        </authorList>
    </citation>
    <scope>NUCLEOTIDE SEQUENCE [LARGE SCALE GENOMIC DNA]</scope>
    <source>
        <strain evidence="1 2">N</strain>
    </source>
</reference>
<dbReference type="InterPro" id="IPR007922">
    <property type="entry name" value="DciA-like"/>
</dbReference>
<evidence type="ECO:0000313" key="1">
    <source>
        <dbReference type="EMBL" id="QUV94034.1"/>
    </source>
</evidence>
<protein>
    <submittedName>
        <fullName evidence="1">DUF721 domain-containing protein</fullName>
    </submittedName>
</protein>
<dbReference type="Proteomes" id="UP000677668">
    <property type="component" value="Chromosome 1"/>
</dbReference>
<dbReference type="RefSeq" id="WP_211422359.1">
    <property type="nucleotide sequence ID" value="NZ_CP072642.1"/>
</dbReference>
<accession>A0ABX8B3G8</accession>
<dbReference type="EMBL" id="CP072642">
    <property type="protein sequence ID" value="QUV94034.1"/>
    <property type="molecule type" value="Genomic_DNA"/>
</dbReference>
<name>A0ABX8B3G8_9BACT</name>